<dbReference type="AlphaFoldDB" id="A0A1S3JAV4"/>
<dbReference type="Proteomes" id="UP000085678">
    <property type="component" value="Unplaced"/>
</dbReference>
<feature type="transmembrane region" description="Helical" evidence="6">
    <location>
        <begin position="268"/>
        <end position="285"/>
    </location>
</feature>
<dbReference type="GO" id="GO:0005802">
    <property type="term" value="C:trans-Golgi network"/>
    <property type="evidence" value="ECO:0007669"/>
    <property type="project" value="TreeGrafter"/>
</dbReference>
<organism evidence="8 10">
    <name type="scientific">Lingula anatina</name>
    <name type="common">Brachiopod</name>
    <name type="synonym">Lingula unguis</name>
    <dbReference type="NCBI Taxonomy" id="7574"/>
    <lineage>
        <taxon>Eukaryota</taxon>
        <taxon>Metazoa</taxon>
        <taxon>Spiralia</taxon>
        <taxon>Lophotrochozoa</taxon>
        <taxon>Brachiopoda</taxon>
        <taxon>Linguliformea</taxon>
        <taxon>Lingulata</taxon>
        <taxon>Lingulida</taxon>
        <taxon>Linguloidea</taxon>
        <taxon>Lingulidae</taxon>
        <taxon>Lingula</taxon>
    </lineage>
</organism>
<evidence type="ECO:0000256" key="4">
    <source>
        <dbReference type="ARBA" id="ARBA00022989"/>
    </source>
</evidence>
<evidence type="ECO:0000256" key="2">
    <source>
        <dbReference type="ARBA" id="ARBA00010596"/>
    </source>
</evidence>
<accession>A0A1S3JAV4</accession>
<dbReference type="InterPro" id="IPR045231">
    <property type="entry name" value="Yip1/4-like"/>
</dbReference>
<feature type="domain" description="Yip1" evidence="7">
    <location>
        <begin position="139"/>
        <end position="282"/>
    </location>
</feature>
<comment type="caution">
    <text evidence="6">Lacks conserved residue(s) required for the propagation of feature annotation.</text>
</comment>
<dbReference type="InterPro" id="IPR006977">
    <property type="entry name" value="Yip1_dom"/>
</dbReference>
<evidence type="ECO:0000313" key="9">
    <source>
        <dbReference type="RefSeq" id="XP_013407325.1"/>
    </source>
</evidence>
<dbReference type="GO" id="GO:0006888">
    <property type="term" value="P:endoplasmic reticulum to Golgi vesicle-mediated transport"/>
    <property type="evidence" value="ECO:0007669"/>
    <property type="project" value="InterPro"/>
</dbReference>
<evidence type="ECO:0000259" key="7">
    <source>
        <dbReference type="Pfam" id="PF04893"/>
    </source>
</evidence>
<dbReference type="RefSeq" id="XP_013407325.1">
    <property type="nucleotide sequence ID" value="XM_013551871.1"/>
</dbReference>
<feature type="transmembrane region" description="Helical" evidence="6">
    <location>
        <begin position="236"/>
        <end position="256"/>
    </location>
</feature>
<dbReference type="GO" id="GO:0048280">
    <property type="term" value="P:vesicle fusion with Golgi apparatus"/>
    <property type="evidence" value="ECO:0007669"/>
    <property type="project" value="TreeGrafter"/>
</dbReference>
<name>A0A1S3JAV4_LINAN</name>
<evidence type="ECO:0000256" key="3">
    <source>
        <dbReference type="ARBA" id="ARBA00022692"/>
    </source>
</evidence>
<evidence type="ECO:0000256" key="1">
    <source>
        <dbReference type="ARBA" id="ARBA00004141"/>
    </source>
</evidence>
<comment type="similarity">
    <text evidence="2 6">Belongs to the YIP1 family.</text>
</comment>
<evidence type="ECO:0000256" key="5">
    <source>
        <dbReference type="ARBA" id="ARBA00023136"/>
    </source>
</evidence>
<dbReference type="PANTHER" id="PTHR21236">
    <property type="entry name" value="GOLGI MEMBRANE PROTEIN YIP1"/>
    <property type="match status" value="1"/>
</dbReference>
<keyword evidence="5 6" id="KW-0472">Membrane</keyword>
<reference evidence="9 10" key="1">
    <citation type="submission" date="2025-04" db="UniProtKB">
        <authorList>
            <consortium name="RefSeq"/>
        </authorList>
    </citation>
    <scope>IDENTIFICATION</scope>
    <source>
        <tissue evidence="9 10">Gonads</tissue>
    </source>
</reference>
<proteinExistence type="inferred from homology"/>
<feature type="transmembrane region" description="Helical" evidence="6">
    <location>
        <begin position="208"/>
        <end position="230"/>
    </location>
</feature>
<evidence type="ECO:0000313" key="10">
    <source>
        <dbReference type="RefSeq" id="XP_013407326.1"/>
    </source>
</evidence>
<comment type="subcellular location">
    <subcellularLocation>
        <location evidence="6">Golgi apparatus membrane</location>
        <topology evidence="6">Multi-pass membrane protein</topology>
    </subcellularLocation>
    <subcellularLocation>
        <location evidence="1">Membrane</location>
        <topology evidence="1">Multi-pass membrane protein</topology>
    </subcellularLocation>
</comment>
<keyword evidence="3 6" id="KW-0812">Transmembrane</keyword>
<feature type="transmembrane region" description="Helical" evidence="6">
    <location>
        <begin position="179"/>
        <end position="196"/>
    </location>
</feature>
<evidence type="ECO:0000256" key="6">
    <source>
        <dbReference type="RuleBase" id="RU361264"/>
    </source>
</evidence>
<dbReference type="STRING" id="7574.A0A1S3JAV4"/>
<keyword evidence="8" id="KW-1185">Reference proteome</keyword>
<dbReference type="RefSeq" id="XP_013407326.1">
    <property type="nucleotide sequence ID" value="XM_013551872.1"/>
</dbReference>
<dbReference type="PANTHER" id="PTHR21236:SF2">
    <property type="entry name" value="PROTEIN YIPF"/>
    <property type="match status" value="1"/>
</dbReference>
<gene>
    <name evidence="9 10" type="primary">LOC106171495</name>
</gene>
<protein>
    <recommendedName>
        <fullName evidence="6">Protein YIPF</fullName>
    </recommendedName>
</protein>
<dbReference type="GeneID" id="106171495"/>
<dbReference type="KEGG" id="lak:106171495"/>
<dbReference type="OrthoDB" id="440385at2759"/>
<evidence type="ECO:0000313" key="8">
    <source>
        <dbReference type="Proteomes" id="UP000085678"/>
    </source>
</evidence>
<sequence>MGIVGRIVLLRSHWYTLKAAAKLYFCALTKMSGFGQADDGFFQADYSGYDQQQTSGYDMGDMPPEQQFGQFDYSGYGQQGGQYPGVSSPQGQYMGSILTPDPAASFTAPGGPEDYENEPPLLEELGLNFDHIVQKTLTVLNPLKHADEMVVQDADLTGPLVFCMGFGGTLLLAGKVHFGYIYGIGVLGCISMYCLMNMMSKVSVSVGCVISILGYCLLPMVILSLVAVLFSLKGTVGMILTVIAVMWCSFSASKLFVTALNMDHQQPLVAYPCALVYGVFALLAVF</sequence>
<keyword evidence="4 6" id="KW-1133">Transmembrane helix</keyword>
<dbReference type="GO" id="GO:0000139">
    <property type="term" value="C:Golgi membrane"/>
    <property type="evidence" value="ECO:0007669"/>
    <property type="project" value="UniProtKB-SubCell"/>
</dbReference>
<dbReference type="Pfam" id="PF04893">
    <property type="entry name" value="Yip1"/>
    <property type="match status" value="1"/>
</dbReference>